<proteinExistence type="predicted"/>
<name>A0AAE0HMS2_9PEZI</name>
<dbReference type="Proteomes" id="UP001278766">
    <property type="component" value="Unassembled WGS sequence"/>
</dbReference>
<keyword evidence="2" id="KW-1185">Reference proteome</keyword>
<dbReference type="AlphaFoldDB" id="A0AAE0HMS2"/>
<reference evidence="1" key="2">
    <citation type="submission" date="2023-06" db="EMBL/GenBank/DDBJ databases">
        <authorList>
            <consortium name="Lawrence Berkeley National Laboratory"/>
            <person name="Haridas S."/>
            <person name="Hensen N."/>
            <person name="Bonometti L."/>
            <person name="Westerberg I."/>
            <person name="Brannstrom I.O."/>
            <person name="Guillou S."/>
            <person name="Cros-Aarteil S."/>
            <person name="Calhoun S."/>
            <person name="Kuo A."/>
            <person name="Mondo S."/>
            <person name="Pangilinan J."/>
            <person name="Riley R."/>
            <person name="Labutti K."/>
            <person name="Andreopoulos B."/>
            <person name="Lipzen A."/>
            <person name="Chen C."/>
            <person name="Yanf M."/>
            <person name="Daum C."/>
            <person name="Ng V."/>
            <person name="Clum A."/>
            <person name="Steindorff A."/>
            <person name="Ohm R."/>
            <person name="Martin F."/>
            <person name="Silar P."/>
            <person name="Natvig D."/>
            <person name="Lalanne C."/>
            <person name="Gautier V."/>
            <person name="Ament-Velasquez S.L."/>
            <person name="Kruys A."/>
            <person name="Hutchinson M.I."/>
            <person name="Powell A.J."/>
            <person name="Barry K."/>
            <person name="Miller A.N."/>
            <person name="Grigoriev I.V."/>
            <person name="Debuchy R."/>
            <person name="Gladieux P."/>
            <person name="Thoren M.H."/>
            <person name="Johannesson H."/>
        </authorList>
    </citation>
    <scope>NUCLEOTIDE SEQUENCE</scope>
    <source>
        <strain evidence="1">CBS 168.71</strain>
    </source>
</reference>
<reference evidence="1" key="1">
    <citation type="journal article" date="2023" name="Mol. Phylogenet. Evol.">
        <title>Genome-scale phylogeny and comparative genomics of the fungal order Sordariales.</title>
        <authorList>
            <person name="Hensen N."/>
            <person name="Bonometti L."/>
            <person name="Westerberg I."/>
            <person name="Brannstrom I.O."/>
            <person name="Guillou S."/>
            <person name="Cros-Aarteil S."/>
            <person name="Calhoun S."/>
            <person name="Haridas S."/>
            <person name="Kuo A."/>
            <person name="Mondo S."/>
            <person name="Pangilinan J."/>
            <person name="Riley R."/>
            <person name="LaButti K."/>
            <person name="Andreopoulos B."/>
            <person name="Lipzen A."/>
            <person name="Chen C."/>
            <person name="Yan M."/>
            <person name="Daum C."/>
            <person name="Ng V."/>
            <person name="Clum A."/>
            <person name="Steindorff A."/>
            <person name="Ohm R.A."/>
            <person name="Martin F."/>
            <person name="Silar P."/>
            <person name="Natvig D.O."/>
            <person name="Lalanne C."/>
            <person name="Gautier V."/>
            <person name="Ament-Velasquez S.L."/>
            <person name="Kruys A."/>
            <person name="Hutchinson M.I."/>
            <person name="Powell A.J."/>
            <person name="Barry K."/>
            <person name="Miller A.N."/>
            <person name="Grigoriev I.V."/>
            <person name="Debuchy R."/>
            <person name="Gladieux P."/>
            <person name="Hiltunen Thoren M."/>
            <person name="Johannesson H."/>
        </authorList>
    </citation>
    <scope>NUCLEOTIDE SEQUENCE</scope>
    <source>
        <strain evidence="1">CBS 168.71</strain>
    </source>
</reference>
<protein>
    <submittedName>
        <fullName evidence="1">Uncharacterized protein</fullName>
    </submittedName>
</protein>
<organism evidence="1 2">
    <name type="scientific">Chaetomium fimeti</name>
    <dbReference type="NCBI Taxonomy" id="1854472"/>
    <lineage>
        <taxon>Eukaryota</taxon>
        <taxon>Fungi</taxon>
        <taxon>Dikarya</taxon>
        <taxon>Ascomycota</taxon>
        <taxon>Pezizomycotina</taxon>
        <taxon>Sordariomycetes</taxon>
        <taxon>Sordariomycetidae</taxon>
        <taxon>Sordariales</taxon>
        <taxon>Chaetomiaceae</taxon>
        <taxon>Chaetomium</taxon>
    </lineage>
</organism>
<gene>
    <name evidence="1" type="ORF">B0H64DRAFT_99999</name>
</gene>
<sequence>MTLQTQDCVNHGFGMGIQMQLPFLGLPPSRIRFNSAIDEVTALACLARVINTQPIRPGFTNKICSFVCTYMRAIKRLARLFTPSSIDEVSTRLLGGLVVVRCCYCDRDFLESGSSPERTHHDVWRNGLPVRHEQIREATPFAAEEGSGLVLPCKSYQSRLPEFLRRLAVDETPGTQLHVLGSPIRVLHRHRGFRAALTGTQTSPVGRDLGALVMDGGP</sequence>
<comment type="caution">
    <text evidence="1">The sequence shown here is derived from an EMBL/GenBank/DDBJ whole genome shotgun (WGS) entry which is preliminary data.</text>
</comment>
<evidence type="ECO:0000313" key="1">
    <source>
        <dbReference type="EMBL" id="KAK3299422.1"/>
    </source>
</evidence>
<dbReference type="EMBL" id="JAUEPN010000002">
    <property type="protein sequence ID" value="KAK3299422.1"/>
    <property type="molecule type" value="Genomic_DNA"/>
</dbReference>
<evidence type="ECO:0000313" key="2">
    <source>
        <dbReference type="Proteomes" id="UP001278766"/>
    </source>
</evidence>
<accession>A0AAE0HMS2</accession>
<dbReference type="RefSeq" id="XP_062662936.1">
    <property type="nucleotide sequence ID" value="XM_062809082.1"/>
</dbReference>
<dbReference type="GeneID" id="87846030"/>